<feature type="transmembrane region" description="Helical" evidence="1">
    <location>
        <begin position="7"/>
        <end position="25"/>
    </location>
</feature>
<evidence type="ECO:0000313" key="3">
    <source>
        <dbReference type="Proteomes" id="UP001325680"/>
    </source>
</evidence>
<dbReference type="Pfam" id="PF13858">
    <property type="entry name" value="DUF4199"/>
    <property type="match status" value="1"/>
</dbReference>
<protein>
    <submittedName>
        <fullName evidence="2">DUF4199 domain-containing protein</fullName>
    </submittedName>
</protein>
<keyword evidence="3" id="KW-1185">Reference proteome</keyword>
<proteinExistence type="predicted"/>
<sequence>MKLNATIKGLITGLLMVAVAVAFYFNKIDETSPLNYLGYVIFGLGIVWSITSFVKQTRSTQFKDLFQQGFRCVLAATLVLALYTFIYFKLNETEIDAVVQQAKQERLRTAKDRTPAEIETEAQQTRKYYIPFQLSILVFSNLFTGVIVTMATSGALYLRNKNL</sequence>
<reference evidence="2 3" key="1">
    <citation type="submission" date="2023-12" db="EMBL/GenBank/DDBJ databases">
        <title>Genome sequencing and assembly of bacterial species from a model synthetic community.</title>
        <authorList>
            <person name="Hogle S.L."/>
        </authorList>
    </citation>
    <scope>NUCLEOTIDE SEQUENCE [LARGE SCALE GENOMIC DNA]</scope>
    <source>
        <strain evidence="2 3">HAMBI_3031</strain>
    </source>
</reference>
<keyword evidence="1" id="KW-0812">Transmembrane</keyword>
<name>A0ABZ0WCD9_9BACT</name>
<feature type="transmembrane region" description="Helical" evidence="1">
    <location>
        <begin position="37"/>
        <end position="57"/>
    </location>
</feature>
<feature type="transmembrane region" description="Helical" evidence="1">
    <location>
        <begin position="69"/>
        <end position="88"/>
    </location>
</feature>
<feature type="transmembrane region" description="Helical" evidence="1">
    <location>
        <begin position="136"/>
        <end position="158"/>
    </location>
</feature>
<dbReference type="RefSeq" id="WP_114789337.1">
    <property type="nucleotide sequence ID" value="NZ_CP139960.1"/>
</dbReference>
<organism evidence="2 3">
    <name type="scientific">Niabella yanshanensis</name>
    <dbReference type="NCBI Taxonomy" id="577386"/>
    <lineage>
        <taxon>Bacteria</taxon>
        <taxon>Pseudomonadati</taxon>
        <taxon>Bacteroidota</taxon>
        <taxon>Chitinophagia</taxon>
        <taxon>Chitinophagales</taxon>
        <taxon>Chitinophagaceae</taxon>
        <taxon>Niabella</taxon>
    </lineage>
</organism>
<dbReference type="Proteomes" id="UP001325680">
    <property type="component" value="Chromosome"/>
</dbReference>
<accession>A0ABZ0WCD9</accession>
<dbReference type="InterPro" id="IPR025250">
    <property type="entry name" value="DUF4199"/>
</dbReference>
<dbReference type="EMBL" id="CP139960">
    <property type="protein sequence ID" value="WQD39941.1"/>
    <property type="molecule type" value="Genomic_DNA"/>
</dbReference>
<keyword evidence="1" id="KW-1133">Transmembrane helix</keyword>
<keyword evidence="1" id="KW-0472">Membrane</keyword>
<evidence type="ECO:0000313" key="2">
    <source>
        <dbReference type="EMBL" id="WQD39941.1"/>
    </source>
</evidence>
<evidence type="ECO:0000256" key="1">
    <source>
        <dbReference type="SAM" id="Phobius"/>
    </source>
</evidence>
<gene>
    <name evidence="2" type="ORF">U0035_07240</name>
</gene>